<comment type="caution">
    <text evidence="1">The sequence shown here is derived from an EMBL/GenBank/DDBJ whole genome shotgun (WGS) entry which is preliminary data.</text>
</comment>
<sequence length="59" mass="5784">MRSAGALSVEEGVVIARMLDVGHGSGRRTCAVGEKGATAGMVAGGIALALATPTMRGLT</sequence>
<evidence type="ECO:0000313" key="2">
    <source>
        <dbReference type="Proteomes" id="UP000185963"/>
    </source>
</evidence>
<dbReference type="AlphaFoldDB" id="A0A1Q8WST3"/>
<dbReference type="Proteomes" id="UP000185963">
    <property type="component" value="Unassembled WGS sequence"/>
</dbReference>
<evidence type="ECO:0000313" key="1">
    <source>
        <dbReference type="EMBL" id="OLO71176.1"/>
    </source>
</evidence>
<dbReference type="EMBL" id="MSKS01000013">
    <property type="protein sequence ID" value="OLO71176.1"/>
    <property type="molecule type" value="Genomic_DNA"/>
</dbReference>
<accession>A0A1Q8WST3</accession>
<protein>
    <submittedName>
        <fullName evidence="1">Uncharacterized protein</fullName>
    </submittedName>
</protein>
<proteinExistence type="predicted"/>
<name>A0A1Q8WST3_9ACTO</name>
<organism evidence="1 2">
    <name type="scientific">Actinomyces oris</name>
    <dbReference type="NCBI Taxonomy" id="544580"/>
    <lineage>
        <taxon>Bacteria</taxon>
        <taxon>Bacillati</taxon>
        <taxon>Actinomycetota</taxon>
        <taxon>Actinomycetes</taxon>
        <taxon>Actinomycetales</taxon>
        <taxon>Actinomycetaceae</taxon>
        <taxon>Actinomyces</taxon>
    </lineage>
</organism>
<gene>
    <name evidence="1" type="ORF">BKH20_04460</name>
</gene>
<reference evidence="1 2" key="1">
    <citation type="submission" date="2016-12" db="EMBL/GenBank/DDBJ databases">
        <title>Genomic comparison of strains in the 'Actinomyces naeslundii' group.</title>
        <authorList>
            <person name="Mughal S.R."/>
            <person name="Do T."/>
            <person name="Gilbert S.C."/>
            <person name="Witherden E.A."/>
            <person name="Didelot X."/>
            <person name="Beighton D."/>
        </authorList>
    </citation>
    <scope>NUCLEOTIDE SEQUENCE [LARGE SCALE GENOMIC DNA]</scope>
    <source>
        <strain evidence="1 2">WE8B-23</strain>
    </source>
</reference>